<keyword evidence="2" id="KW-0238">DNA-binding</keyword>
<feature type="domain" description="Cyclic nucleotide-binding" evidence="4">
    <location>
        <begin position="42"/>
        <end position="137"/>
    </location>
</feature>
<protein>
    <submittedName>
        <fullName evidence="6">Crp/Fnr family transcriptional regulator</fullName>
    </submittedName>
</protein>
<dbReference type="Proteomes" id="UP000823960">
    <property type="component" value="Unassembled WGS sequence"/>
</dbReference>
<evidence type="ECO:0000259" key="5">
    <source>
        <dbReference type="PROSITE" id="PS51063"/>
    </source>
</evidence>
<keyword evidence="3" id="KW-0804">Transcription</keyword>
<reference evidence="6" key="2">
    <citation type="journal article" date="2021" name="PeerJ">
        <title>Extensive microbial diversity within the chicken gut microbiome revealed by metagenomics and culture.</title>
        <authorList>
            <person name="Gilroy R."/>
            <person name="Ravi A."/>
            <person name="Getino M."/>
            <person name="Pursley I."/>
            <person name="Horton D.L."/>
            <person name="Alikhan N.F."/>
            <person name="Baker D."/>
            <person name="Gharbi K."/>
            <person name="Hall N."/>
            <person name="Watson M."/>
            <person name="Adriaenssens E.M."/>
            <person name="Foster-Nyarko E."/>
            <person name="Jarju S."/>
            <person name="Secka A."/>
            <person name="Antonio M."/>
            <person name="Oren A."/>
            <person name="Chaudhuri R.R."/>
            <person name="La Ragione R."/>
            <person name="Hildebrand F."/>
            <person name="Pallen M.J."/>
        </authorList>
    </citation>
    <scope>NUCLEOTIDE SEQUENCE</scope>
    <source>
        <strain evidence="6">1370</strain>
    </source>
</reference>
<evidence type="ECO:0000313" key="6">
    <source>
        <dbReference type="EMBL" id="HIV10192.1"/>
    </source>
</evidence>
<dbReference type="InterPro" id="IPR018490">
    <property type="entry name" value="cNMP-bd_dom_sf"/>
</dbReference>
<comment type="caution">
    <text evidence="6">The sequence shown here is derived from an EMBL/GenBank/DDBJ whole genome shotgun (WGS) entry which is preliminary data.</text>
</comment>
<dbReference type="AlphaFoldDB" id="A0A9D1NPM8"/>
<dbReference type="EMBL" id="DVOL01000009">
    <property type="protein sequence ID" value="HIV10192.1"/>
    <property type="molecule type" value="Genomic_DNA"/>
</dbReference>
<dbReference type="PROSITE" id="PS50042">
    <property type="entry name" value="CNMP_BINDING_3"/>
    <property type="match status" value="1"/>
</dbReference>
<name>A0A9D1NPM8_9FIRM</name>
<dbReference type="Pfam" id="PF00027">
    <property type="entry name" value="cNMP_binding"/>
    <property type="match status" value="1"/>
</dbReference>
<dbReference type="InterPro" id="IPR036390">
    <property type="entry name" value="WH_DNA-bd_sf"/>
</dbReference>
<evidence type="ECO:0000259" key="4">
    <source>
        <dbReference type="PROSITE" id="PS50042"/>
    </source>
</evidence>
<dbReference type="SMART" id="SM00419">
    <property type="entry name" value="HTH_CRP"/>
    <property type="match status" value="1"/>
</dbReference>
<dbReference type="SUPFAM" id="SSF46785">
    <property type="entry name" value="Winged helix' DNA-binding domain"/>
    <property type="match status" value="1"/>
</dbReference>
<organism evidence="6 7">
    <name type="scientific">Candidatus Faeciplasma avium</name>
    <dbReference type="NCBI Taxonomy" id="2840798"/>
    <lineage>
        <taxon>Bacteria</taxon>
        <taxon>Bacillati</taxon>
        <taxon>Bacillota</taxon>
        <taxon>Clostridia</taxon>
        <taxon>Eubacteriales</taxon>
        <taxon>Oscillospiraceae</taxon>
        <taxon>Oscillospiraceae incertae sedis</taxon>
        <taxon>Candidatus Faeciplasma</taxon>
    </lineage>
</organism>
<proteinExistence type="predicted"/>
<dbReference type="SUPFAM" id="SSF51206">
    <property type="entry name" value="cAMP-binding domain-like"/>
    <property type="match status" value="1"/>
</dbReference>
<keyword evidence="1" id="KW-0805">Transcription regulation</keyword>
<dbReference type="Pfam" id="PF13545">
    <property type="entry name" value="HTH_Crp_2"/>
    <property type="match status" value="1"/>
</dbReference>
<evidence type="ECO:0000256" key="1">
    <source>
        <dbReference type="ARBA" id="ARBA00023015"/>
    </source>
</evidence>
<dbReference type="GO" id="GO:0003677">
    <property type="term" value="F:DNA binding"/>
    <property type="evidence" value="ECO:0007669"/>
    <property type="project" value="UniProtKB-KW"/>
</dbReference>
<gene>
    <name evidence="6" type="ORF">IAD28_00645</name>
</gene>
<evidence type="ECO:0000313" key="7">
    <source>
        <dbReference type="Proteomes" id="UP000823960"/>
    </source>
</evidence>
<feature type="domain" description="HTH crp-type" evidence="5">
    <location>
        <begin position="151"/>
        <end position="216"/>
    </location>
</feature>
<dbReference type="InterPro" id="IPR014710">
    <property type="entry name" value="RmlC-like_jellyroll"/>
</dbReference>
<sequence>MSESRAEAVMDKELLSALGKSELFMGLGQELGRRLSFFSVSFSRGEPISELQNGVDCVGIIVRGCAEVLPGLTGRVSIIGPGSEFGICNIFVREDMPTELRARSSCRAAFMPKAVFAELLGKSSTLMYRYVRLCNEKMLYLARKLRLMSIPDCQRRLAFWLGRSQTAGEVRLTLSRDELATSLGMSRSTLFRAMRQLEGSGIIRVRGERILITDPDSDIFKEELSDSKESGDSQKKGSFV</sequence>
<reference evidence="6" key="1">
    <citation type="submission" date="2020-10" db="EMBL/GenBank/DDBJ databases">
        <authorList>
            <person name="Gilroy R."/>
        </authorList>
    </citation>
    <scope>NUCLEOTIDE SEQUENCE</scope>
    <source>
        <strain evidence="6">1370</strain>
    </source>
</reference>
<evidence type="ECO:0000256" key="3">
    <source>
        <dbReference type="ARBA" id="ARBA00023163"/>
    </source>
</evidence>
<dbReference type="InterPro" id="IPR000595">
    <property type="entry name" value="cNMP-bd_dom"/>
</dbReference>
<dbReference type="Gene3D" id="2.60.120.10">
    <property type="entry name" value="Jelly Rolls"/>
    <property type="match status" value="1"/>
</dbReference>
<dbReference type="InterPro" id="IPR012318">
    <property type="entry name" value="HTH_CRP"/>
</dbReference>
<dbReference type="GO" id="GO:0006355">
    <property type="term" value="P:regulation of DNA-templated transcription"/>
    <property type="evidence" value="ECO:0007669"/>
    <property type="project" value="InterPro"/>
</dbReference>
<evidence type="ECO:0000256" key="2">
    <source>
        <dbReference type="ARBA" id="ARBA00023125"/>
    </source>
</evidence>
<accession>A0A9D1NPM8</accession>
<dbReference type="PROSITE" id="PS51063">
    <property type="entry name" value="HTH_CRP_2"/>
    <property type="match status" value="1"/>
</dbReference>